<evidence type="ECO:0000256" key="1">
    <source>
        <dbReference type="SAM" id="MobiDB-lite"/>
    </source>
</evidence>
<feature type="domain" description="DUF936" evidence="2">
    <location>
        <begin position="4"/>
        <end position="120"/>
    </location>
</feature>
<dbReference type="InterPro" id="IPR048297">
    <property type="entry name" value="DUF936_dom_pln"/>
</dbReference>
<feature type="compositionally biased region" description="Basic and acidic residues" evidence="1">
    <location>
        <begin position="574"/>
        <end position="595"/>
    </location>
</feature>
<dbReference type="InterPro" id="IPR049172">
    <property type="entry name" value="DUF6857_pln"/>
</dbReference>
<gene>
    <name evidence="4" type="ORF">Tci_293832</name>
</gene>
<dbReference type="PANTHER" id="PTHR31928:SF6">
    <property type="entry name" value="DUF936 DOMAIN-CONTAINING PROTEIN"/>
    <property type="match status" value="1"/>
</dbReference>
<dbReference type="AlphaFoldDB" id="A0A699H1I7"/>
<evidence type="ECO:0000259" key="2">
    <source>
        <dbReference type="Pfam" id="PF06075"/>
    </source>
</evidence>
<evidence type="ECO:0000313" key="4">
    <source>
        <dbReference type="EMBL" id="GEX21857.1"/>
    </source>
</evidence>
<dbReference type="PANTHER" id="PTHR31928">
    <property type="entry name" value="EXPRESSED PROTEIN"/>
    <property type="match status" value="1"/>
</dbReference>
<dbReference type="Pfam" id="PF06075">
    <property type="entry name" value="DUF936"/>
    <property type="match status" value="1"/>
</dbReference>
<proteinExistence type="predicted"/>
<feature type="compositionally biased region" description="Polar residues" evidence="1">
    <location>
        <begin position="287"/>
        <end position="311"/>
    </location>
</feature>
<comment type="caution">
    <text evidence="4">The sequence shown here is derived from an EMBL/GenBank/DDBJ whole genome shotgun (WGS) entry which is preliminary data.</text>
</comment>
<reference evidence="4" key="1">
    <citation type="journal article" date="2019" name="Sci. Rep.">
        <title>Draft genome of Tanacetum cinerariifolium, the natural source of mosquito coil.</title>
        <authorList>
            <person name="Yamashiro T."/>
            <person name="Shiraishi A."/>
            <person name="Satake H."/>
            <person name="Nakayama K."/>
        </authorList>
    </citation>
    <scope>NUCLEOTIDE SEQUENCE</scope>
</reference>
<feature type="domain" description="DUF6857" evidence="3">
    <location>
        <begin position="318"/>
        <end position="541"/>
    </location>
</feature>
<dbReference type="Pfam" id="PF21647">
    <property type="entry name" value="DUF6857"/>
    <property type="match status" value="1"/>
</dbReference>
<name>A0A699H1I7_TANCI</name>
<sequence>MAQLAPGILLKLLNGMNSGVKPTSEHRSSLLQVTDIVPADLDEKDLWPKHGFYIKVSDSSHSIYVSLPFEQDDLVLSNKMQLGQFIYIDNLEPGSPVPIAKGAKPLPGRHPFVGTPEPLMGLRGKGEKTDKNGIIGLGLNLNSGTKSCVPKRSSWGTKGEDGVCASPMVLKPCPLDFDQCTPVRAKSAMRVNFPMSPMTRGRAGERAGVVNSAVRGSAGGGLLSKMMESPVMRKSCAIGGSMMKYTRSKSTICDRDAKIMRSPFNTAEKKSTTPPPSLRNARVLSSPVVTSETKNYSNSKMASQQEDSPYGDTNLSFNLPGKLGLLGKEAIQQRETAQKIALQALREASATETLVRSLKNLSKLSKSAKPENPGDCFDQFLDFHSQIVQAVAEMTSIKAATSQISAEDTPVLHDIMNNTTNNSDSNNASKRRAALHKSIAAFPERSDQKQTNIGKLMRPPSNVNSHKVKVLDNDENKNPGVGQCSLSNTIKLGMQIETEAGIWFMEFLEKALEKGMKKAKGNVESDAKKVHQSLILKVINWVEVEQCDSGKRPVHPKATQIARKLIKKTKKRTKSDQNRTKTGSVKEYKENDKIRSKPHKNRKHGEAGKSQKQLR</sequence>
<dbReference type="EMBL" id="BKCJ010095848">
    <property type="protein sequence ID" value="GEX21857.1"/>
    <property type="molecule type" value="Genomic_DNA"/>
</dbReference>
<feature type="region of interest" description="Disordered" evidence="1">
    <location>
        <begin position="565"/>
        <end position="615"/>
    </location>
</feature>
<dbReference type="InterPro" id="IPR010341">
    <property type="entry name" value="DUF936_pln"/>
</dbReference>
<protein>
    <submittedName>
        <fullName evidence="4">Uncharacterized protein</fullName>
    </submittedName>
</protein>
<evidence type="ECO:0000259" key="3">
    <source>
        <dbReference type="Pfam" id="PF21647"/>
    </source>
</evidence>
<organism evidence="4">
    <name type="scientific">Tanacetum cinerariifolium</name>
    <name type="common">Dalmatian daisy</name>
    <name type="synonym">Chrysanthemum cinerariifolium</name>
    <dbReference type="NCBI Taxonomy" id="118510"/>
    <lineage>
        <taxon>Eukaryota</taxon>
        <taxon>Viridiplantae</taxon>
        <taxon>Streptophyta</taxon>
        <taxon>Embryophyta</taxon>
        <taxon>Tracheophyta</taxon>
        <taxon>Spermatophyta</taxon>
        <taxon>Magnoliopsida</taxon>
        <taxon>eudicotyledons</taxon>
        <taxon>Gunneridae</taxon>
        <taxon>Pentapetalae</taxon>
        <taxon>asterids</taxon>
        <taxon>campanulids</taxon>
        <taxon>Asterales</taxon>
        <taxon>Asteraceae</taxon>
        <taxon>Asteroideae</taxon>
        <taxon>Anthemideae</taxon>
        <taxon>Anthemidinae</taxon>
        <taxon>Tanacetum</taxon>
    </lineage>
</organism>
<feature type="region of interest" description="Disordered" evidence="1">
    <location>
        <begin position="265"/>
        <end position="311"/>
    </location>
</feature>
<accession>A0A699H1I7</accession>